<feature type="domain" description="Epoxide hydrolase N-terminal" evidence="4">
    <location>
        <begin position="11"/>
        <end position="116"/>
    </location>
</feature>
<proteinExistence type="inferred from homology"/>
<dbReference type="PANTHER" id="PTHR21661">
    <property type="entry name" value="EPOXIDE HYDROLASE 1-RELATED"/>
    <property type="match status" value="1"/>
</dbReference>
<name>A0A150THH5_SORCE</name>
<dbReference type="PIRSF" id="PIRSF001112">
    <property type="entry name" value="Epoxide_hydrolase"/>
    <property type="match status" value="1"/>
</dbReference>
<comment type="similarity">
    <text evidence="1">Belongs to the peptidase S33 family.</text>
</comment>
<sequence length="404" mass="45063">MSSPLPVDSDIQPFRIDIPQAALDDLRDRLARTRWPDELPSAGWSYGVPLGYLKELAAYWRTTYDWRRHEARLNEHPQFTTTIGGQRIHFLHVRSREPGALPLIVTHGWPSSVVEYLDVIGPLTDPRAHGGDPADAFHLIIPSLPGYGLSGPTREAGWGARRIACAWAELMRRLDYPRYGAQGGDWGTWISREVGLVDPEHVIGVHTNGLVSWPSGDPEELIGLTDAEQSRLKAADYYLRELYGYKKIQSTRPQTLAYALSDSPVGQLAWIVGVLKEWTDCKDTPEDAISRDRILTNVMLYWLTNTAASSARSFVETPDTPDDADLSEVKPSTLPTGVAVFPRDIIAPIRRFAARDNTNIVHWSEFDRGGTFAAMEEPDLFIGDVRAFFRRFRGGATGAKAVIS</sequence>
<evidence type="ECO:0000256" key="3">
    <source>
        <dbReference type="ARBA" id="ARBA00022801"/>
    </source>
</evidence>
<evidence type="ECO:0000256" key="1">
    <source>
        <dbReference type="ARBA" id="ARBA00010088"/>
    </source>
</evidence>
<evidence type="ECO:0000259" key="4">
    <source>
        <dbReference type="Pfam" id="PF06441"/>
    </source>
</evidence>
<gene>
    <name evidence="5" type="ORF">BE21_00225</name>
</gene>
<protein>
    <submittedName>
        <fullName evidence="5">Epoxide hydrolase</fullName>
    </submittedName>
</protein>
<evidence type="ECO:0000313" key="5">
    <source>
        <dbReference type="EMBL" id="KYG04155.1"/>
    </source>
</evidence>
<dbReference type="SUPFAM" id="SSF53474">
    <property type="entry name" value="alpha/beta-Hydrolases"/>
    <property type="match status" value="1"/>
</dbReference>
<dbReference type="InterPro" id="IPR029058">
    <property type="entry name" value="AB_hydrolase_fold"/>
</dbReference>
<dbReference type="AlphaFoldDB" id="A0A150THH5"/>
<evidence type="ECO:0000313" key="6">
    <source>
        <dbReference type="Proteomes" id="UP000075502"/>
    </source>
</evidence>
<keyword evidence="3 5" id="KW-0378">Hydrolase</keyword>
<accession>A0A150THH5</accession>
<dbReference type="EMBL" id="JEME01002477">
    <property type="protein sequence ID" value="KYG04155.1"/>
    <property type="molecule type" value="Genomic_DNA"/>
</dbReference>
<evidence type="ECO:0000256" key="2">
    <source>
        <dbReference type="ARBA" id="ARBA00022797"/>
    </source>
</evidence>
<dbReference type="InterPro" id="IPR016292">
    <property type="entry name" value="Epoxide_hydrolase"/>
</dbReference>
<dbReference type="GO" id="GO:0004301">
    <property type="term" value="F:epoxide hydrolase activity"/>
    <property type="evidence" value="ECO:0007669"/>
    <property type="project" value="TreeGrafter"/>
</dbReference>
<dbReference type="Pfam" id="PF06441">
    <property type="entry name" value="EHN"/>
    <property type="match status" value="1"/>
</dbReference>
<reference evidence="5 6" key="1">
    <citation type="submission" date="2014-02" db="EMBL/GenBank/DDBJ databases">
        <title>The small core and large imbalanced accessory genome model reveals a collaborative survival strategy of Sorangium cellulosum strains in nature.</title>
        <authorList>
            <person name="Han K."/>
            <person name="Peng R."/>
            <person name="Blom J."/>
            <person name="Li Y.-Z."/>
        </authorList>
    </citation>
    <scope>NUCLEOTIDE SEQUENCE [LARGE SCALE GENOMIC DNA]</scope>
    <source>
        <strain evidence="5 6">So0007-03</strain>
    </source>
</reference>
<dbReference type="InterPro" id="IPR010497">
    <property type="entry name" value="Epoxide_hydro_N"/>
</dbReference>
<dbReference type="GO" id="GO:0097176">
    <property type="term" value="P:epoxide metabolic process"/>
    <property type="evidence" value="ECO:0007669"/>
    <property type="project" value="TreeGrafter"/>
</dbReference>
<comment type="caution">
    <text evidence="5">The sequence shown here is derived from an EMBL/GenBank/DDBJ whole genome shotgun (WGS) entry which is preliminary data.</text>
</comment>
<keyword evidence="2" id="KW-0058">Aromatic hydrocarbons catabolism</keyword>
<organism evidence="5 6">
    <name type="scientific">Sorangium cellulosum</name>
    <name type="common">Polyangium cellulosum</name>
    <dbReference type="NCBI Taxonomy" id="56"/>
    <lineage>
        <taxon>Bacteria</taxon>
        <taxon>Pseudomonadati</taxon>
        <taxon>Myxococcota</taxon>
        <taxon>Polyangia</taxon>
        <taxon>Polyangiales</taxon>
        <taxon>Polyangiaceae</taxon>
        <taxon>Sorangium</taxon>
    </lineage>
</organism>
<dbReference type="PRINTS" id="PR00412">
    <property type="entry name" value="EPOXHYDRLASE"/>
</dbReference>
<dbReference type="PANTHER" id="PTHR21661:SF35">
    <property type="entry name" value="EPOXIDE HYDROLASE"/>
    <property type="match status" value="1"/>
</dbReference>
<dbReference type="InterPro" id="IPR000639">
    <property type="entry name" value="Epox_hydrolase-like"/>
</dbReference>
<dbReference type="Gene3D" id="3.40.50.1820">
    <property type="entry name" value="alpha/beta hydrolase"/>
    <property type="match status" value="1"/>
</dbReference>
<dbReference type="Proteomes" id="UP000075502">
    <property type="component" value="Unassembled WGS sequence"/>
</dbReference>